<evidence type="ECO:0000313" key="3">
    <source>
        <dbReference type="EMBL" id="KIM38368.1"/>
    </source>
</evidence>
<evidence type="ECO:0008006" key="5">
    <source>
        <dbReference type="Google" id="ProtNLM"/>
    </source>
</evidence>
<feature type="compositionally biased region" description="Low complexity" evidence="1">
    <location>
        <begin position="38"/>
        <end position="68"/>
    </location>
</feature>
<reference evidence="3 4" key="1">
    <citation type="submission" date="2014-04" db="EMBL/GenBank/DDBJ databases">
        <authorList>
            <consortium name="DOE Joint Genome Institute"/>
            <person name="Kuo A."/>
            <person name="Gay G."/>
            <person name="Dore J."/>
            <person name="Kohler A."/>
            <person name="Nagy L.G."/>
            <person name="Floudas D."/>
            <person name="Copeland A."/>
            <person name="Barry K.W."/>
            <person name="Cichocki N."/>
            <person name="Veneault-Fourrey C."/>
            <person name="LaButti K."/>
            <person name="Lindquist E.A."/>
            <person name="Lipzen A."/>
            <person name="Lundell T."/>
            <person name="Morin E."/>
            <person name="Murat C."/>
            <person name="Sun H."/>
            <person name="Tunlid A."/>
            <person name="Henrissat B."/>
            <person name="Grigoriev I.V."/>
            <person name="Hibbett D.S."/>
            <person name="Martin F."/>
            <person name="Nordberg H.P."/>
            <person name="Cantor M.N."/>
            <person name="Hua S.X."/>
        </authorList>
    </citation>
    <scope>NUCLEOTIDE SEQUENCE [LARGE SCALE GENOMIC DNA]</scope>
    <source>
        <strain evidence="4">h7</strain>
    </source>
</reference>
<dbReference type="GO" id="GO:0008654">
    <property type="term" value="P:phospholipid biosynthetic process"/>
    <property type="evidence" value="ECO:0007669"/>
    <property type="project" value="TreeGrafter"/>
</dbReference>
<gene>
    <name evidence="3" type="ORF">M413DRAFT_245007</name>
</gene>
<keyword evidence="2" id="KW-1133">Transmembrane helix</keyword>
<feature type="region of interest" description="Disordered" evidence="1">
    <location>
        <begin position="25"/>
        <end position="68"/>
    </location>
</feature>
<dbReference type="GO" id="GO:0003714">
    <property type="term" value="F:transcription corepressor activity"/>
    <property type="evidence" value="ECO:0007669"/>
    <property type="project" value="InterPro"/>
</dbReference>
<dbReference type="PANTHER" id="PTHR38406:SF1">
    <property type="entry name" value="TRANSCRIPTIONAL REPRESSOR OPI1"/>
    <property type="match status" value="1"/>
</dbReference>
<dbReference type="GO" id="GO:0005783">
    <property type="term" value="C:endoplasmic reticulum"/>
    <property type="evidence" value="ECO:0007669"/>
    <property type="project" value="TreeGrafter"/>
</dbReference>
<sequence length="603" mass="63170">MAPSNSLDDQEESVRIAVKALGDMRNSGLGSRTLPALSTTSTSSNSNSTSSYTTSPPSSSQSLDTAAAAAATTASPPAFVSRMSTFPLVGSALRVYEHGKASSRVVKYGAEMVESSVKSISRPVIDRLPVNVNQIDEFACRQLDRLDRYRRPSATDHTLPPPSPTSSSSAMAISTSPTLLSASDRDRGRPKLKTKTLDGTAVDDEDGPDISTATSPTSPGRSKRLSSKASWRGGERGVPSWLEANSPFVAPPPPPPPDSRASTPTQVGDEMEDGGKENEVVVATGTTAAAAPESQVAQRSRWQAVLLEAGGLSAALSEESMRRLKYCLHWLQYATAHIDAQILILRDFTANLQPLPSHQSSTSLSTSRRPPISEEHMRKLTDVRRDIVHTIRQVVDVVSKYAGGALPEPARGRVRGFILKLPQRWASKAGGGGGAGGGDRERERERETVVVAAATGTGAVRRPGGQRRAAQRERGTGADSGGGRSGPSSRATSPVASPRVGRAVLGAGGASSSAASSTSASGVELVNGNGSESGNGNGGNTVSASAALIASQRILALATESLDMMRNVTGVVKESLDRADAYVVFFCFCFLLLFFVGFLLVVL</sequence>
<dbReference type="HOGENOM" id="CLU_021914_0_0_1"/>
<accession>A0A0C2XKS7</accession>
<name>A0A0C2XKS7_HEBCY</name>
<feature type="compositionally biased region" description="Low complexity" evidence="1">
    <location>
        <begin position="165"/>
        <end position="178"/>
    </location>
</feature>
<dbReference type="EMBL" id="KN831791">
    <property type="protein sequence ID" value="KIM38368.1"/>
    <property type="molecule type" value="Genomic_DNA"/>
</dbReference>
<dbReference type="GO" id="GO:0005634">
    <property type="term" value="C:nucleus"/>
    <property type="evidence" value="ECO:0007669"/>
    <property type="project" value="TreeGrafter"/>
</dbReference>
<keyword evidence="2" id="KW-0812">Transmembrane</keyword>
<keyword evidence="2" id="KW-0472">Membrane</keyword>
<dbReference type="STRING" id="686832.A0A0C2XKS7"/>
<feature type="region of interest" description="Disordered" evidence="1">
    <location>
        <begin position="151"/>
        <end position="272"/>
    </location>
</feature>
<proteinExistence type="predicted"/>
<organism evidence="3 4">
    <name type="scientific">Hebeloma cylindrosporum</name>
    <dbReference type="NCBI Taxonomy" id="76867"/>
    <lineage>
        <taxon>Eukaryota</taxon>
        <taxon>Fungi</taxon>
        <taxon>Dikarya</taxon>
        <taxon>Basidiomycota</taxon>
        <taxon>Agaricomycotina</taxon>
        <taxon>Agaricomycetes</taxon>
        <taxon>Agaricomycetidae</taxon>
        <taxon>Agaricales</taxon>
        <taxon>Agaricineae</taxon>
        <taxon>Hymenogastraceae</taxon>
        <taxon>Hebeloma</taxon>
    </lineage>
</organism>
<feature type="compositionally biased region" description="Polar residues" evidence="1">
    <location>
        <begin position="211"/>
        <end position="220"/>
    </location>
</feature>
<evidence type="ECO:0000313" key="4">
    <source>
        <dbReference type="Proteomes" id="UP000053424"/>
    </source>
</evidence>
<protein>
    <recommendedName>
        <fullName evidence="5">Opi1-domain-containing protein</fullName>
    </recommendedName>
</protein>
<dbReference type="GO" id="GO:0006357">
    <property type="term" value="P:regulation of transcription by RNA polymerase II"/>
    <property type="evidence" value="ECO:0007669"/>
    <property type="project" value="TreeGrafter"/>
</dbReference>
<feature type="compositionally biased region" description="Low complexity" evidence="1">
    <location>
        <begin position="512"/>
        <end position="530"/>
    </location>
</feature>
<evidence type="ECO:0000256" key="2">
    <source>
        <dbReference type="SAM" id="Phobius"/>
    </source>
</evidence>
<keyword evidence="4" id="KW-1185">Reference proteome</keyword>
<feature type="compositionally biased region" description="Basic and acidic residues" evidence="1">
    <location>
        <begin position="438"/>
        <end position="447"/>
    </location>
</feature>
<feature type="compositionally biased region" description="Pro residues" evidence="1">
    <location>
        <begin position="249"/>
        <end position="258"/>
    </location>
</feature>
<dbReference type="GO" id="GO:0030968">
    <property type="term" value="P:endoplasmic reticulum unfolded protein response"/>
    <property type="evidence" value="ECO:0007669"/>
    <property type="project" value="TreeGrafter"/>
</dbReference>
<evidence type="ECO:0000256" key="1">
    <source>
        <dbReference type="SAM" id="MobiDB-lite"/>
    </source>
</evidence>
<feature type="compositionally biased region" description="Low complexity" evidence="1">
    <location>
        <begin position="452"/>
        <end position="468"/>
    </location>
</feature>
<dbReference type="AlphaFoldDB" id="A0A0C2XKS7"/>
<feature type="transmembrane region" description="Helical" evidence="2">
    <location>
        <begin position="581"/>
        <end position="602"/>
    </location>
</feature>
<dbReference type="Proteomes" id="UP000053424">
    <property type="component" value="Unassembled WGS sequence"/>
</dbReference>
<dbReference type="PANTHER" id="PTHR38406">
    <property type="entry name" value="TRANSCRIPTIONAL REPRESSOR OPI1"/>
    <property type="match status" value="1"/>
</dbReference>
<feature type="region of interest" description="Disordered" evidence="1">
    <location>
        <begin position="452"/>
        <end position="498"/>
    </location>
</feature>
<feature type="region of interest" description="Disordered" evidence="1">
    <location>
        <begin position="428"/>
        <end position="447"/>
    </location>
</feature>
<dbReference type="OrthoDB" id="2441642at2759"/>
<feature type="region of interest" description="Disordered" evidence="1">
    <location>
        <begin position="512"/>
        <end position="538"/>
    </location>
</feature>
<reference evidence="4" key="2">
    <citation type="submission" date="2015-01" db="EMBL/GenBank/DDBJ databases">
        <title>Evolutionary Origins and Diversification of the Mycorrhizal Mutualists.</title>
        <authorList>
            <consortium name="DOE Joint Genome Institute"/>
            <consortium name="Mycorrhizal Genomics Consortium"/>
            <person name="Kohler A."/>
            <person name="Kuo A."/>
            <person name="Nagy L.G."/>
            <person name="Floudas D."/>
            <person name="Copeland A."/>
            <person name="Barry K.W."/>
            <person name="Cichocki N."/>
            <person name="Veneault-Fourrey C."/>
            <person name="LaButti K."/>
            <person name="Lindquist E.A."/>
            <person name="Lipzen A."/>
            <person name="Lundell T."/>
            <person name="Morin E."/>
            <person name="Murat C."/>
            <person name="Riley R."/>
            <person name="Ohm R."/>
            <person name="Sun H."/>
            <person name="Tunlid A."/>
            <person name="Henrissat B."/>
            <person name="Grigoriev I.V."/>
            <person name="Hibbett D.S."/>
            <person name="Martin F."/>
        </authorList>
    </citation>
    <scope>NUCLEOTIDE SEQUENCE [LARGE SCALE GENOMIC DNA]</scope>
    <source>
        <strain evidence="4">h7</strain>
    </source>
</reference>
<dbReference type="InterPro" id="IPR013927">
    <property type="entry name" value="TF_Opi1_Ccg-8"/>
</dbReference>
<dbReference type="Pfam" id="PF08618">
    <property type="entry name" value="Opi1"/>
    <property type="match status" value="1"/>
</dbReference>